<evidence type="ECO:0000256" key="4">
    <source>
        <dbReference type="ARBA" id="ARBA00022692"/>
    </source>
</evidence>
<keyword evidence="5 8" id="KW-1133">Transmembrane helix</keyword>
<feature type="transmembrane region" description="Helical" evidence="8">
    <location>
        <begin position="490"/>
        <end position="520"/>
    </location>
</feature>
<keyword evidence="6 8" id="KW-0472">Membrane</keyword>
<evidence type="ECO:0000256" key="7">
    <source>
        <dbReference type="ARBA" id="ARBA00024033"/>
    </source>
</evidence>
<feature type="transmembrane region" description="Helical" evidence="8">
    <location>
        <begin position="688"/>
        <end position="704"/>
    </location>
</feature>
<dbReference type="EMBL" id="JACATZ010000001">
    <property type="protein sequence ID" value="NWJ45965.1"/>
    <property type="molecule type" value="Genomic_DNA"/>
</dbReference>
<keyword evidence="2" id="KW-1003">Cell membrane</keyword>
<organism evidence="9 11">
    <name type="scientific">Candidatus Chlorohelix allophototropha</name>
    <dbReference type="NCBI Taxonomy" id="3003348"/>
    <lineage>
        <taxon>Bacteria</taxon>
        <taxon>Bacillati</taxon>
        <taxon>Chloroflexota</taxon>
        <taxon>Chloroflexia</taxon>
        <taxon>Candidatus Chloroheliales</taxon>
        <taxon>Candidatus Chloroheliaceae</taxon>
        <taxon>Candidatus Chlorohelix</taxon>
    </lineage>
</organism>
<evidence type="ECO:0000256" key="3">
    <source>
        <dbReference type="ARBA" id="ARBA00022679"/>
    </source>
</evidence>
<dbReference type="EMBL" id="CP128399">
    <property type="protein sequence ID" value="WJW67826.1"/>
    <property type="molecule type" value="Genomic_DNA"/>
</dbReference>
<feature type="transmembrane region" description="Helical" evidence="8">
    <location>
        <begin position="244"/>
        <end position="267"/>
    </location>
</feature>
<evidence type="ECO:0000313" key="12">
    <source>
        <dbReference type="Proteomes" id="UP001431572"/>
    </source>
</evidence>
<feature type="transmembrane region" description="Helical" evidence="8">
    <location>
        <begin position="630"/>
        <end position="652"/>
    </location>
</feature>
<keyword evidence="12" id="KW-1185">Reference proteome</keyword>
<feature type="transmembrane region" description="Helical" evidence="8">
    <location>
        <begin position="330"/>
        <end position="348"/>
    </location>
</feature>
<dbReference type="InterPro" id="IPR018584">
    <property type="entry name" value="GT87"/>
</dbReference>
<name>A0A8T7M3H6_9CHLR</name>
<feature type="transmembrane region" description="Helical" evidence="8">
    <location>
        <begin position="742"/>
        <end position="760"/>
    </location>
</feature>
<feature type="transmembrane region" description="Helical" evidence="8">
    <location>
        <begin position="303"/>
        <end position="324"/>
    </location>
</feature>
<dbReference type="Pfam" id="PF09594">
    <property type="entry name" value="GT87"/>
    <property type="match status" value="1"/>
</dbReference>
<reference evidence="9 11" key="1">
    <citation type="submission" date="2020-06" db="EMBL/GenBank/DDBJ databases">
        <title>Anoxygenic phototrophic Chloroflexota member uses a Type I reaction center.</title>
        <authorList>
            <person name="Tsuji J.M."/>
            <person name="Shaw N.A."/>
            <person name="Nagashima S."/>
            <person name="Venkiteswaran J."/>
            <person name="Schiff S.L."/>
            <person name="Hanada S."/>
            <person name="Tank M."/>
            <person name="Neufeld J.D."/>
        </authorList>
    </citation>
    <scope>NUCLEOTIDE SEQUENCE [LARGE SCALE GENOMIC DNA]</scope>
    <source>
        <strain evidence="9">L227-S17</strain>
    </source>
</reference>
<evidence type="ECO:0000313" key="9">
    <source>
        <dbReference type="EMBL" id="NWJ45965.1"/>
    </source>
</evidence>
<evidence type="ECO:0000313" key="10">
    <source>
        <dbReference type="EMBL" id="WJW67826.1"/>
    </source>
</evidence>
<feature type="transmembrane region" description="Helical" evidence="8">
    <location>
        <begin position="273"/>
        <end position="291"/>
    </location>
</feature>
<dbReference type="RefSeq" id="WP_341469715.1">
    <property type="nucleotide sequence ID" value="NZ_CP128399.1"/>
</dbReference>
<feature type="transmembrane region" description="Helical" evidence="8">
    <location>
        <begin position="562"/>
        <end position="582"/>
    </location>
</feature>
<feature type="transmembrane region" description="Helical" evidence="8">
    <location>
        <begin position="664"/>
        <end position="682"/>
    </location>
</feature>
<gene>
    <name evidence="9" type="ORF">HXX08_08820</name>
    <name evidence="10" type="ORF">OZ401_001108</name>
</gene>
<dbReference type="AlphaFoldDB" id="A0A8T7M3H6"/>
<feature type="transmembrane region" description="Helical" evidence="8">
    <location>
        <begin position="369"/>
        <end position="387"/>
    </location>
</feature>
<dbReference type="Proteomes" id="UP000521676">
    <property type="component" value="Unassembled WGS sequence"/>
</dbReference>
<accession>A0A8T7M3H6</accession>
<evidence type="ECO:0000256" key="5">
    <source>
        <dbReference type="ARBA" id="ARBA00022989"/>
    </source>
</evidence>
<evidence type="ECO:0000256" key="1">
    <source>
        <dbReference type="ARBA" id="ARBA00004651"/>
    </source>
</evidence>
<feature type="transmembrane region" description="Helical" evidence="8">
    <location>
        <begin position="711"/>
        <end position="730"/>
    </location>
</feature>
<comment type="similarity">
    <text evidence="7">Belongs to the glycosyltransferase 87 family.</text>
</comment>
<keyword evidence="3" id="KW-0808">Transferase</keyword>
<reference evidence="10" key="2">
    <citation type="journal article" date="2024" name="Nature">
        <title>Anoxygenic phototroph of the Chloroflexota uses a type I reaction centre.</title>
        <authorList>
            <person name="Tsuji J.M."/>
            <person name="Shaw N.A."/>
            <person name="Nagashima S."/>
            <person name="Venkiteswaran J.J."/>
            <person name="Schiff S.L."/>
            <person name="Watanabe T."/>
            <person name="Fukui M."/>
            <person name="Hanada S."/>
            <person name="Tank M."/>
            <person name="Neufeld J.D."/>
        </authorList>
    </citation>
    <scope>NUCLEOTIDE SEQUENCE</scope>
    <source>
        <strain evidence="10">L227-S17</strain>
    </source>
</reference>
<protein>
    <submittedName>
        <fullName evidence="9">DUF2029 domain-containing protein</fullName>
    </submittedName>
</protein>
<dbReference type="Proteomes" id="UP001431572">
    <property type="component" value="Chromosome 1"/>
</dbReference>
<sequence length="770" mass="86210">MLPTKPAGHKPVLTYRQTLGKALPLSLAVALLVMVLLFLINLLRPPMVLDIGTDDHLDRLYLNVGDGGFYEPEIQHSTSLETGNRDLTYRWSGQVAYLNLPWPLDSVPLKLTLRLSAPRPDRPPDQTGVTLSVIGQIEYDQYDFGSQNITGYYDGREYILTLPLHIRPTLEYLRLRFEASNAYTPSSGDTRSLSTIFFQAKIEPDYNNFGVEGWLSTLWEPGLLAIICLSCWGIARLLGMPKKWALLLETTAGTILLAGLFIAPLALKPYLSAWGFILPIGWLLLWLAGLFSKRAPKLPAPFVYAATLYILIPLAQFAFLRLHLYSLNPSSLTSGVFTGALLFSAGMYNSHNLRPEDNSPDGLTVFERWFSRAMLAAAFISFLYNQIYTFQVDPFRGVEFRSHYVTLLNSQNGRNLYDLDRLLSQPSVAPRLPPFYAALFWPLTQLFGTDQQIALQLWRVINLLLLVPTLLFLLRLFGQNSGKIHFRAPVLFLALSFSPVTDTIGFGQVNTIALLSLLLALQKLNEKRDVKAGLYLAIPSGLLLFPAALSFYFVLTKRWRGLVSLGVGFLGVGLLGLIAMGWDNFILYFRAVGIILTRPDMDISNQSIFGALARLSIPEITLSYRGDYPFWALFMGYVCSFGLIAFTIRRLWQIRHEVDKPSTARLLPGILILTGLIVPPIALMNNEMLALPALALLLQVLSNAKTPRWQLLVFGVCFGLLGYGSTYDFFPGEAVGLARLGASYRLAALLTLWGLYLWLIRCSNQNKNRY</sequence>
<feature type="transmembrane region" description="Helical" evidence="8">
    <location>
        <begin position="532"/>
        <end position="555"/>
    </location>
</feature>
<feature type="transmembrane region" description="Helical" evidence="8">
    <location>
        <begin position="22"/>
        <end position="43"/>
    </location>
</feature>
<evidence type="ECO:0000313" key="11">
    <source>
        <dbReference type="Proteomes" id="UP000521676"/>
    </source>
</evidence>
<evidence type="ECO:0000256" key="2">
    <source>
        <dbReference type="ARBA" id="ARBA00022475"/>
    </source>
</evidence>
<dbReference type="GO" id="GO:0005886">
    <property type="term" value="C:plasma membrane"/>
    <property type="evidence" value="ECO:0007669"/>
    <property type="project" value="UniProtKB-SubCell"/>
</dbReference>
<dbReference type="GO" id="GO:0016758">
    <property type="term" value="F:hexosyltransferase activity"/>
    <property type="evidence" value="ECO:0007669"/>
    <property type="project" value="InterPro"/>
</dbReference>
<evidence type="ECO:0000256" key="8">
    <source>
        <dbReference type="SAM" id="Phobius"/>
    </source>
</evidence>
<evidence type="ECO:0000256" key="6">
    <source>
        <dbReference type="ARBA" id="ARBA00023136"/>
    </source>
</evidence>
<keyword evidence="4 8" id="KW-0812">Transmembrane</keyword>
<comment type="subcellular location">
    <subcellularLocation>
        <location evidence="1">Cell membrane</location>
        <topology evidence="1">Multi-pass membrane protein</topology>
    </subcellularLocation>
</comment>
<proteinExistence type="inferred from homology"/>
<feature type="transmembrane region" description="Helical" evidence="8">
    <location>
        <begin position="457"/>
        <end position="478"/>
    </location>
</feature>